<comment type="subcellular location">
    <subcellularLocation>
        <location evidence="1">Cytoplasm</location>
    </subcellularLocation>
</comment>
<protein>
    <submittedName>
        <fullName evidence="5">Uncharacterized protein</fullName>
    </submittedName>
</protein>
<evidence type="ECO:0000256" key="2">
    <source>
        <dbReference type="ARBA" id="ARBA00022490"/>
    </source>
</evidence>
<dbReference type="InterPro" id="IPR006553">
    <property type="entry name" value="Leu-rich_rpt_Cys-con_subtyp"/>
</dbReference>
<evidence type="ECO:0000313" key="6">
    <source>
        <dbReference type="Proteomes" id="UP000678393"/>
    </source>
</evidence>
<proteinExistence type="predicted"/>
<dbReference type="Pfam" id="PF13516">
    <property type="entry name" value="LRR_6"/>
    <property type="match status" value="3"/>
</dbReference>
<accession>A0A8S4A624</accession>
<dbReference type="SMART" id="SM00367">
    <property type="entry name" value="LRR_CC"/>
    <property type="match status" value="3"/>
</dbReference>
<dbReference type="OrthoDB" id="120976at2759"/>
<name>A0A8S4A624_9EUPU</name>
<dbReference type="PANTHER" id="PTHR45690:SF19">
    <property type="entry name" value="NACHT, LRR AND PYD DOMAINS-CONTAINING PROTEIN 3"/>
    <property type="match status" value="1"/>
</dbReference>
<sequence length="749" mass="83297">SSSTSNRSSPWKFWRRLSTRSRHDNKYLSSKERAELALLDRFDQSKTSEIPVTPTSPLPSSGPLPDVVERAPVIARFNSNSVPPPKPPRLFLIRTPSSVTRHSRDNNNETDPMYINSDRAAELKAERHDQGTDNPRCSSLQSFSDVVSGLRDVELGDSNNLLEQFSNTNTDLVDDRTTSATPVVKFHQHSVGAAATTSSTKNIPLLSQFNTVARKAKTKTPELNRRWAGRSFKRAGDKGEVTRQKHIMNSVSELLRQRLDPYPLLDQLKRLGILNNIDVQSFLGHHDRKSVCEGLVGLVGDAPSDVLNMFCDVLSSTGNCTEIWEILEVMREMDRILHELECNSSSENSITNYEKSFSFEVGYLAPDYSLKPLVELERVRVSGDKRLSKASSRNSAHSLLEVGSADPNKNCDPGIFPGLIMMSIFVTCHNLSGLRARALANVITKHNCVSELHIGKTQLCGEDICVIVKALENNRTVHHLDLRLNNIGHAGALAVAELLQKTRSLHVLNLSSSNMDLHSLRSITLAVASNRSLTDLDLSFLDITDQCCDYLRDMLKANSSLQKLRLRSNLFTWSGCYLLAEGLVRNLSLRVLDLSRNTIGDHGVQALAKFLPESCVNEVCLENCGITAAGCDALAELVTHCKKLKHLNISNNHLTDLGIFKLATALERTSSLENLGLNICEVTNIGFSKLLDVLEKNTSIVHLKLCYNQLGKEQCNPGEISENLRYRLRIVTSSRPKLRILLWGNSFDD</sequence>
<dbReference type="SMART" id="SM00368">
    <property type="entry name" value="LRR_RI"/>
    <property type="match status" value="7"/>
</dbReference>
<dbReference type="InterPro" id="IPR032675">
    <property type="entry name" value="LRR_dom_sf"/>
</dbReference>
<keyword evidence="3" id="KW-0677">Repeat</keyword>
<reference evidence="5" key="1">
    <citation type="submission" date="2021-04" db="EMBL/GenBank/DDBJ databases">
        <authorList>
            <consortium name="Molecular Ecology Group"/>
        </authorList>
    </citation>
    <scope>NUCLEOTIDE SEQUENCE</scope>
</reference>
<keyword evidence="2" id="KW-0963">Cytoplasm</keyword>
<evidence type="ECO:0000256" key="4">
    <source>
        <dbReference type="SAM" id="MobiDB-lite"/>
    </source>
</evidence>
<keyword evidence="6" id="KW-1185">Reference proteome</keyword>
<feature type="region of interest" description="Disordered" evidence="4">
    <location>
        <begin position="44"/>
        <end position="65"/>
    </location>
</feature>
<dbReference type="Gene3D" id="3.80.10.10">
    <property type="entry name" value="Ribonuclease Inhibitor"/>
    <property type="match status" value="3"/>
</dbReference>
<dbReference type="Proteomes" id="UP000678393">
    <property type="component" value="Unassembled WGS sequence"/>
</dbReference>
<evidence type="ECO:0000256" key="3">
    <source>
        <dbReference type="ARBA" id="ARBA00022737"/>
    </source>
</evidence>
<dbReference type="SUPFAM" id="SSF52047">
    <property type="entry name" value="RNI-like"/>
    <property type="match status" value="1"/>
</dbReference>
<dbReference type="GO" id="GO:0005737">
    <property type="term" value="C:cytoplasm"/>
    <property type="evidence" value="ECO:0007669"/>
    <property type="project" value="UniProtKB-SubCell"/>
</dbReference>
<comment type="caution">
    <text evidence="5">The sequence shown here is derived from an EMBL/GenBank/DDBJ whole genome shotgun (WGS) entry which is preliminary data.</text>
</comment>
<evidence type="ECO:0000256" key="1">
    <source>
        <dbReference type="ARBA" id="ARBA00004496"/>
    </source>
</evidence>
<dbReference type="EMBL" id="CAJHNH020008401">
    <property type="protein sequence ID" value="CAG5135535.1"/>
    <property type="molecule type" value="Genomic_DNA"/>
</dbReference>
<dbReference type="InterPro" id="IPR001611">
    <property type="entry name" value="Leu-rich_rpt"/>
</dbReference>
<dbReference type="AlphaFoldDB" id="A0A8S4A624"/>
<feature type="non-terminal residue" evidence="5">
    <location>
        <position position="1"/>
    </location>
</feature>
<organism evidence="5 6">
    <name type="scientific">Candidula unifasciata</name>
    <dbReference type="NCBI Taxonomy" id="100452"/>
    <lineage>
        <taxon>Eukaryota</taxon>
        <taxon>Metazoa</taxon>
        <taxon>Spiralia</taxon>
        <taxon>Lophotrochozoa</taxon>
        <taxon>Mollusca</taxon>
        <taxon>Gastropoda</taxon>
        <taxon>Heterobranchia</taxon>
        <taxon>Euthyneura</taxon>
        <taxon>Panpulmonata</taxon>
        <taxon>Eupulmonata</taxon>
        <taxon>Stylommatophora</taxon>
        <taxon>Helicina</taxon>
        <taxon>Helicoidea</taxon>
        <taxon>Geomitridae</taxon>
        <taxon>Candidula</taxon>
    </lineage>
</organism>
<evidence type="ECO:0000313" key="5">
    <source>
        <dbReference type="EMBL" id="CAG5135535.1"/>
    </source>
</evidence>
<dbReference type="PROSITE" id="PS51450">
    <property type="entry name" value="LRR"/>
    <property type="match status" value="1"/>
</dbReference>
<dbReference type="PANTHER" id="PTHR45690">
    <property type="entry name" value="NACHT, LRR AND PYD DOMAINS-CONTAINING PROTEIN 12"/>
    <property type="match status" value="1"/>
</dbReference>
<gene>
    <name evidence="5" type="ORF">CUNI_LOCUS21093</name>
</gene>
<dbReference type="InterPro" id="IPR050637">
    <property type="entry name" value="NLRP_innate_immun_reg"/>
</dbReference>